<dbReference type="Proteomes" id="UP000886879">
    <property type="component" value="Unassembled WGS sequence"/>
</dbReference>
<dbReference type="Gene3D" id="2.60.40.1190">
    <property type="match status" value="1"/>
</dbReference>
<proteinExistence type="predicted"/>
<feature type="domain" description="Carbohydrate-binding" evidence="1">
    <location>
        <begin position="38"/>
        <end position="197"/>
    </location>
</feature>
<dbReference type="CDD" id="cd09620">
    <property type="entry name" value="CBM9_like_3"/>
    <property type="match status" value="1"/>
</dbReference>
<protein>
    <recommendedName>
        <fullName evidence="1">Carbohydrate-binding domain-containing protein</fullName>
    </recommendedName>
</protein>
<sequence length="198" mass="22917">MKETYRVPRGDGAHWENIPRAELKETGWLEPAGVKAWMQLCHDGENLYVRLEAQESPIRATLTGTLDQVCNDSCLEFFFAPVEEDARYFNFEWNPLKSLNLGFGGTRPTRVRQIVKKMDELFCPQSWQEENNWGITFRIPAEFVGRYFPGFTYSGTCCANVYKCGDETEHPHYLAWSPVTSEKPDFHRRGDFGTLVFE</sequence>
<reference evidence="2" key="1">
    <citation type="submission" date="2020-10" db="EMBL/GenBank/DDBJ databases">
        <authorList>
            <person name="Gilroy R."/>
        </authorList>
    </citation>
    <scope>NUCLEOTIDE SEQUENCE</scope>
    <source>
        <strain evidence="2">ChiGjej2B2-12916</strain>
    </source>
</reference>
<dbReference type="SUPFAM" id="SSF49344">
    <property type="entry name" value="CBD9-like"/>
    <property type="match status" value="1"/>
</dbReference>
<organism evidence="2 3">
    <name type="scientific">Candidatus Enterenecus faecium</name>
    <dbReference type="NCBI Taxonomy" id="2840780"/>
    <lineage>
        <taxon>Bacteria</taxon>
        <taxon>Bacillati</taxon>
        <taxon>Bacillota</taxon>
        <taxon>Clostridia</taxon>
        <taxon>Eubacteriales</taxon>
        <taxon>Candidatus Enterenecus</taxon>
    </lineage>
</organism>
<accession>A0A9D1CGN9</accession>
<dbReference type="GO" id="GO:0016052">
    <property type="term" value="P:carbohydrate catabolic process"/>
    <property type="evidence" value="ECO:0007669"/>
    <property type="project" value="InterPro"/>
</dbReference>
<dbReference type="GO" id="GO:0004553">
    <property type="term" value="F:hydrolase activity, hydrolyzing O-glycosyl compounds"/>
    <property type="evidence" value="ECO:0007669"/>
    <property type="project" value="InterPro"/>
</dbReference>
<dbReference type="InterPro" id="IPR010502">
    <property type="entry name" value="Carb-bd_dom_fam9"/>
</dbReference>
<gene>
    <name evidence="2" type="ORF">IAD31_04680</name>
</gene>
<comment type="caution">
    <text evidence="2">The sequence shown here is derived from an EMBL/GenBank/DDBJ whole genome shotgun (WGS) entry which is preliminary data.</text>
</comment>
<evidence type="ECO:0000313" key="3">
    <source>
        <dbReference type="Proteomes" id="UP000886879"/>
    </source>
</evidence>
<dbReference type="GO" id="GO:0030246">
    <property type="term" value="F:carbohydrate binding"/>
    <property type="evidence" value="ECO:0007669"/>
    <property type="project" value="InterPro"/>
</dbReference>
<evidence type="ECO:0000313" key="2">
    <source>
        <dbReference type="EMBL" id="HIQ60875.1"/>
    </source>
</evidence>
<reference evidence="2" key="2">
    <citation type="journal article" date="2021" name="PeerJ">
        <title>Extensive microbial diversity within the chicken gut microbiome revealed by metagenomics and culture.</title>
        <authorList>
            <person name="Gilroy R."/>
            <person name="Ravi A."/>
            <person name="Getino M."/>
            <person name="Pursley I."/>
            <person name="Horton D.L."/>
            <person name="Alikhan N.F."/>
            <person name="Baker D."/>
            <person name="Gharbi K."/>
            <person name="Hall N."/>
            <person name="Watson M."/>
            <person name="Adriaenssens E.M."/>
            <person name="Foster-Nyarko E."/>
            <person name="Jarju S."/>
            <person name="Secka A."/>
            <person name="Antonio M."/>
            <person name="Oren A."/>
            <person name="Chaudhuri R.R."/>
            <person name="La Ragione R."/>
            <person name="Hildebrand F."/>
            <person name="Pallen M.J."/>
        </authorList>
    </citation>
    <scope>NUCLEOTIDE SEQUENCE</scope>
    <source>
        <strain evidence="2">ChiGjej2B2-12916</strain>
    </source>
</reference>
<name>A0A9D1CGN9_9FIRM</name>
<evidence type="ECO:0000259" key="1">
    <source>
        <dbReference type="Pfam" id="PF16011"/>
    </source>
</evidence>
<dbReference type="AlphaFoldDB" id="A0A9D1CGN9"/>
<dbReference type="EMBL" id="DVFO01000046">
    <property type="protein sequence ID" value="HIQ60875.1"/>
    <property type="molecule type" value="Genomic_DNA"/>
</dbReference>
<dbReference type="Pfam" id="PF16011">
    <property type="entry name" value="CBM9_2"/>
    <property type="match status" value="1"/>
</dbReference>